<keyword evidence="4" id="KW-1185">Reference proteome</keyword>
<feature type="region of interest" description="Disordered" evidence="1">
    <location>
        <begin position="875"/>
        <end position="913"/>
    </location>
</feature>
<dbReference type="InterPro" id="IPR045142">
    <property type="entry name" value="BCAS3-like"/>
</dbReference>
<dbReference type="SUPFAM" id="SSF50978">
    <property type="entry name" value="WD40 repeat-like"/>
    <property type="match status" value="1"/>
</dbReference>
<feature type="region of interest" description="Disordered" evidence="1">
    <location>
        <begin position="540"/>
        <end position="559"/>
    </location>
</feature>
<feature type="region of interest" description="Disordered" evidence="1">
    <location>
        <begin position="337"/>
        <end position="384"/>
    </location>
</feature>
<proteinExistence type="predicted"/>
<feature type="compositionally biased region" description="Basic and acidic residues" evidence="1">
    <location>
        <begin position="548"/>
        <end position="558"/>
    </location>
</feature>
<feature type="compositionally biased region" description="Acidic residues" evidence="1">
    <location>
        <begin position="947"/>
        <end position="956"/>
    </location>
</feature>
<comment type="caution">
    <text evidence="3">The sequence shown here is derived from an EMBL/GenBank/DDBJ whole genome shotgun (WGS) entry which is preliminary data.</text>
</comment>
<feature type="compositionally biased region" description="Low complexity" evidence="1">
    <location>
        <begin position="362"/>
        <end position="384"/>
    </location>
</feature>
<feature type="region of interest" description="Disordered" evidence="1">
    <location>
        <begin position="929"/>
        <end position="995"/>
    </location>
</feature>
<gene>
    <name evidence="3" type="ORF">O0I10_001166</name>
</gene>
<dbReference type="InterPro" id="IPR048382">
    <property type="entry name" value="BCAS3_WD40"/>
</dbReference>
<name>A0AAD7Y3B8_9FUNG</name>
<dbReference type="RefSeq" id="XP_058347901.1">
    <property type="nucleotide sequence ID" value="XM_058481263.1"/>
</dbReference>
<feature type="region of interest" description="Disordered" evidence="1">
    <location>
        <begin position="48"/>
        <end position="83"/>
    </location>
</feature>
<feature type="compositionally biased region" description="Polar residues" evidence="1">
    <location>
        <begin position="973"/>
        <end position="989"/>
    </location>
</feature>
<feature type="domain" description="BCAS3 WD40" evidence="2">
    <location>
        <begin position="361"/>
        <end position="531"/>
    </location>
</feature>
<dbReference type="Gene3D" id="2.130.10.10">
    <property type="entry name" value="YVTN repeat-like/Quinoprotein amine dehydrogenase"/>
    <property type="match status" value="1"/>
</dbReference>
<evidence type="ECO:0000259" key="2">
    <source>
        <dbReference type="Pfam" id="PF21034"/>
    </source>
</evidence>
<dbReference type="GO" id="GO:0042594">
    <property type="term" value="P:response to starvation"/>
    <property type="evidence" value="ECO:0007669"/>
    <property type="project" value="TreeGrafter"/>
</dbReference>
<organism evidence="3 4">
    <name type="scientific">Lichtheimia ornata</name>
    <dbReference type="NCBI Taxonomy" id="688661"/>
    <lineage>
        <taxon>Eukaryota</taxon>
        <taxon>Fungi</taxon>
        <taxon>Fungi incertae sedis</taxon>
        <taxon>Mucoromycota</taxon>
        <taxon>Mucoromycotina</taxon>
        <taxon>Mucoromycetes</taxon>
        <taxon>Mucorales</taxon>
        <taxon>Lichtheimiaceae</taxon>
        <taxon>Lichtheimia</taxon>
    </lineage>
</organism>
<evidence type="ECO:0000313" key="3">
    <source>
        <dbReference type="EMBL" id="KAJ8662989.1"/>
    </source>
</evidence>
<reference evidence="3 4" key="1">
    <citation type="submission" date="2023-03" db="EMBL/GenBank/DDBJ databases">
        <title>Genome sequence of Lichtheimia ornata CBS 291.66.</title>
        <authorList>
            <person name="Mohabir J.T."/>
            <person name="Shea T.P."/>
            <person name="Kurbessoian T."/>
            <person name="Berby B."/>
            <person name="Fontaine J."/>
            <person name="Livny J."/>
            <person name="Gnirke A."/>
            <person name="Stajich J.E."/>
            <person name="Cuomo C.A."/>
        </authorList>
    </citation>
    <scope>NUCLEOTIDE SEQUENCE [LARGE SCALE GENOMIC DNA]</scope>
    <source>
        <strain evidence="3">CBS 291.66</strain>
    </source>
</reference>
<dbReference type="Proteomes" id="UP001234581">
    <property type="component" value="Unassembled WGS sequence"/>
</dbReference>
<accession>A0AAD7Y3B8</accession>
<feature type="compositionally biased region" description="Polar residues" evidence="1">
    <location>
        <begin position="337"/>
        <end position="353"/>
    </location>
</feature>
<protein>
    <recommendedName>
        <fullName evidence="2">BCAS3 WD40 domain-containing protein</fullName>
    </recommendedName>
</protein>
<dbReference type="GO" id="GO:0005737">
    <property type="term" value="C:cytoplasm"/>
    <property type="evidence" value="ECO:0007669"/>
    <property type="project" value="TreeGrafter"/>
</dbReference>
<evidence type="ECO:0000256" key="1">
    <source>
        <dbReference type="SAM" id="MobiDB-lite"/>
    </source>
</evidence>
<dbReference type="GeneID" id="83208584"/>
<feature type="compositionally biased region" description="Polar residues" evidence="1">
    <location>
        <begin position="896"/>
        <end position="913"/>
    </location>
</feature>
<evidence type="ECO:0000313" key="4">
    <source>
        <dbReference type="Proteomes" id="UP001234581"/>
    </source>
</evidence>
<dbReference type="InterPro" id="IPR015943">
    <property type="entry name" value="WD40/YVTN_repeat-like_dom_sf"/>
</dbReference>
<dbReference type="InterPro" id="IPR036322">
    <property type="entry name" value="WD40_repeat_dom_sf"/>
</dbReference>
<dbReference type="GO" id="GO:0006914">
    <property type="term" value="P:autophagy"/>
    <property type="evidence" value="ECO:0007669"/>
    <property type="project" value="InterPro"/>
</dbReference>
<dbReference type="InterPro" id="IPR001680">
    <property type="entry name" value="WD40_rpt"/>
</dbReference>
<dbReference type="Pfam" id="PF21034">
    <property type="entry name" value="BCAS3_WD40"/>
    <property type="match status" value="1"/>
</dbReference>
<feature type="compositionally biased region" description="Low complexity" evidence="1">
    <location>
        <begin position="55"/>
        <end position="67"/>
    </location>
</feature>
<sequence>MNNHDTENEGGVRAEAKLLRDPTSLESLSSGLSWLSLYVTSNLQKKRYSGGGYNQQQPTPFPSSTTTHEQHEDNSTTTSSEHEKVTYASFQQVQGNGASSAFLLMGYEDGFQLWDVTNLDNIHEACSVRQSQLGKVKFMHILWHPEIDDDQFSKERPLLALVCDNNNHHHDIITTTTTTIVRFYSLHTQEFIREFQHVGDDESICIKSIQSNNRHIVLGCISNSDSIKERLPPPPTTGTLHILSNNTLEPVCSPLTDVACYGAGGGGPVYSLGSRYLAYATTTEVPFKEDRSGNFFVHMTDKDMMKDAARGIAKEVVSGVRSLGEYGYQSLSNYFNQQEPSPSSSLDMAFQQQQHRRAATTGSISSGSFDGASSSSSTQQRSLPSGMVMIRDLSGDKASSSSSHQGTPIVAHFRPHTHPITNLTFDPSGTLLLSASSQGHTFHVYSLMENKVIYKLSRGITDAQVTDARFATDSLWCAVTTTKGTTHLYAINPYGGQPEIHGHAQSKVLNPKHNFLTTLDGWKHVSQPVSLGPMVRIKQRHPMQSKSNIHDSNRHVDNRSSSYTYNTTNGVESPITPPPPPPFLSALSSPPFWSCDSAVRLATLFLPVTKIPYHHHRHQKESSSVYSGLPWLKNQANQLGQGMMDAAMGRRRWSDDARIFGFDEEQQQQQEEDEEDRPLAVAHRDLFSIHPDGILTLHRCCMTETLVRTREHGRAVERLELVTKQSDVAEWHVARYPDWAQVKQPLLLVKTISSSSKNSTTTTAAAAAHGWLSCAEITTYDINNMEQQPIWMTPGFSMHVFSGGDKKVVEEQLNEGMIPETTILDFKRDIPEPYNIRVNRVGKTSIAIASKEGRIEGEALDNALNELKDNLSSAMKTSFSPSTPTQYLGTSPGMRLSSSGDAPATTTSVDHQSPLSFEDAQLIHLGAEDATTATTYSPQAKRHNDTTMEEEEEAEEITFFSPDGDNEIASPHDSITGSTCSNEQQQPPHSDNDSS</sequence>
<dbReference type="EMBL" id="JARTCD010000003">
    <property type="protein sequence ID" value="KAJ8662989.1"/>
    <property type="molecule type" value="Genomic_DNA"/>
</dbReference>
<dbReference type="PANTHER" id="PTHR13268:SF0">
    <property type="entry name" value="BCAS3 MICROTUBULE ASSOCIATED CELL MIGRATION FACTOR"/>
    <property type="match status" value="1"/>
</dbReference>
<feature type="compositionally biased region" description="Basic and acidic residues" evidence="1">
    <location>
        <begin position="68"/>
        <end position="83"/>
    </location>
</feature>
<dbReference type="SMART" id="SM00320">
    <property type="entry name" value="WD40"/>
    <property type="match status" value="3"/>
</dbReference>
<dbReference type="PANTHER" id="PTHR13268">
    <property type="entry name" value="BREAST CARCINOMA AMPLIFIED SEQUENCE 3"/>
    <property type="match status" value="1"/>
</dbReference>
<feature type="compositionally biased region" description="Polar residues" evidence="1">
    <location>
        <begin position="875"/>
        <end position="889"/>
    </location>
</feature>
<dbReference type="AlphaFoldDB" id="A0AAD7Y3B8"/>